<dbReference type="PANTHER" id="PTHR31987">
    <property type="entry name" value="GLUTAMINASE A-RELATED"/>
    <property type="match status" value="1"/>
</dbReference>
<feature type="compositionally biased region" description="Polar residues" evidence="1">
    <location>
        <begin position="261"/>
        <end position="270"/>
    </location>
</feature>
<dbReference type="OrthoDB" id="3918848at2759"/>
<evidence type="ECO:0000313" key="4">
    <source>
        <dbReference type="EMBL" id="TFY82680.1"/>
    </source>
</evidence>
<dbReference type="Proteomes" id="UP000298061">
    <property type="component" value="Unassembled WGS sequence"/>
</dbReference>
<feature type="domain" description="Glutaminase A central" evidence="3">
    <location>
        <begin position="1"/>
        <end position="168"/>
    </location>
</feature>
<dbReference type="InterPro" id="IPR032514">
    <property type="entry name" value="GtaA_central"/>
</dbReference>
<keyword evidence="2" id="KW-0472">Membrane</keyword>
<feature type="transmembrane region" description="Helical" evidence="2">
    <location>
        <begin position="197"/>
        <end position="217"/>
    </location>
</feature>
<sequence>MSSISSKLQKSDDSGQYAANATSMAETWSTTALNANGQILGSFGDNNSWTLGYNAFADAWLKTGIVSTDVVDAQTTLYKSLLKPGYGYYFGLPIDSQKPSNGSASASWDVFAASIATDKSTSDAIISLARTHASFNKSADIFSDLYDGSSGAVVSGQANVALGAMFAPLILNQLQVGFATPGLSGDSASHSRATAGAIAGGVIGGVVLIGGIALLVVRHFRRRKREREQQEHFALDLGETPPQASEITPFAPYEPYRETDASGNTFTPTVGQHERGLSHSDGTSSSAGASPIPTATSADTRKRMDAYGLTHASLPGPIGEEPDSPHGSSENSNGSAAGDIQREVERLRQEMDVLRAGRERDLLPPIYDKTRH</sequence>
<dbReference type="EMBL" id="SFCI01000087">
    <property type="protein sequence ID" value="TFY82680.1"/>
    <property type="molecule type" value="Genomic_DNA"/>
</dbReference>
<name>A0A4Z0A860_9AGAM</name>
<evidence type="ECO:0000256" key="2">
    <source>
        <dbReference type="SAM" id="Phobius"/>
    </source>
</evidence>
<keyword evidence="2" id="KW-1133">Transmembrane helix</keyword>
<organism evidence="4 5">
    <name type="scientific">Hericium alpestre</name>
    <dbReference type="NCBI Taxonomy" id="135208"/>
    <lineage>
        <taxon>Eukaryota</taxon>
        <taxon>Fungi</taxon>
        <taxon>Dikarya</taxon>
        <taxon>Basidiomycota</taxon>
        <taxon>Agaricomycotina</taxon>
        <taxon>Agaricomycetes</taxon>
        <taxon>Russulales</taxon>
        <taxon>Hericiaceae</taxon>
        <taxon>Hericium</taxon>
    </lineage>
</organism>
<feature type="compositionally biased region" description="Basic and acidic residues" evidence="1">
    <location>
        <begin position="340"/>
        <end position="362"/>
    </location>
</feature>
<dbReference type="AlphaFoldDB" id="A0A4Z0A860"/>
<evidence type="ECO:0000256" key="1">
    <source>
        <dbReference type="SAM" id="MobiDB-lite"/>
    </source>
</evidence>
<gene>
    <name evidence="4" type="ORF">EWM64_g1332</name>
</gene>
<dbReference type="PANTHER" id="PTHR31987:SF1">
    <property type="entry name" value="GLUTAMINASE A"/>
    <property type="match status" value="1"/>
</dbReference>
<evidence type="ECO:0000259" key="3">
    <source>
        <dbReference type="Pfam" id="PF16335"/>
    </source>
</evidence>
<accession>A0A4Z0A860</accession>
<protein>
    <recommendedName>
        <fullName evidence="3">Glutaminase A central domain-containing protein</fullName>
    </recommendedName>
</protein>
<dbReference type="STRING" id="135208.A0A4Z0A860"/>
<feature type="compositionally biased region" description="Low complexity" evidence="1">
    <location>
        <begin position="327"/>
        <end position="338"/>
    </location>
</feature>
<comment type="caution">
    <text evidence="4">The sequence shown here is derived from an EMBL/GenBank/DDBJ whole genome shotgun (WGS) entry which is preliminary data.</text>
</comment>
<dbReference type="Pfam" id="PF16335">
    <property type="entry name" value="GtaA_6_Hairpin"/>
    <property type="match status" value="1"/>
</dbReference>
<feature type="region of interest" description="Disordered" evidence="1">
    <location>
        <begin position="254"/>
        <end position="372"/>
    </location>
</feature>
<evidence type="ECO:0000313" key="5">
    <source>
        <dbReference type="Proteomes" id="UP000298061"/>
    </source>
</evidence>
<reference evidence="4 5" key="1">
    <citation type="submission" date="2019-02" db="EMBL/GenBank/DDBJ databases">
        <title>Genome sequencing of the rare red list fungi Hericium alpestre (H. flagellum).</title>
        <authorList>
            <person name="Buettner E."/>
            <person name="Kellner H."/>
        </authorList>
    </citation>
    <scope>NUCLEOTIDE SEQUENCE [LARGE SCALE GENOMIC DNA]</scope>
    <source>
        <strain evidence="4 5">DSM 108284</strain>
    </source>
</reference>
<keyword evidence="5" id="KW-1185">Reference proteome</keyword>
<feature type="compositionally biased region" description="Polar residues" evidence="1">
    <location>
        <begin position="280"/>
        <end position="298"/>
    </location>
</feature>
<proteinExistence type="predicted"/>
<keyword evidence="2" id="KW-0812">Transmembrane</keyword>
<dbReference type="InterPro" id="IPR052743">
    <property type="entry name" value="Glutaminase_GtaA"/>
</dbReference>